<name>A0A8T1MVZ5_CLOSI</name>
<dbReference type="OrthoDB" id="6245843at2759"/>
<feature type="transmembrane region" description="Helical" evidence="1">
    <location>
        <begin position="108"/>
        <end position="125"/>
    </location>
</feature>
<dbReference type="AlphaFoldDB" id="A0A8T1MVZ5"/>
<evidence type="ECO:0000256" key="1">
    <source>
        <dbReference type="SAM" id="Phobius"/>
    </source>
</evidence>
<reference evidence="2 3" key="2">
    <citation type="journal article" date="2021" name="Genomics">
        <title>High-quality reference genome for Clonorchis sinensis.</title>
        <authorList>
            <person name="Young N.D."/>
            <person name="Stroehlein A.J."/>
            <person name="Kinkar L."/>
            <person name="Wang T."/>
            <person name="Sohn W.M."/>
            <person name="Chang B.C.H."/>
            <person name="Kaur P."/>
            <person name="Weisz D."/>
            <person name="Dudchenko O."/>
            <person name="Aiden E.L."/>
            <person name="Korhonen P.K."/>
            <person name="Gasser R.B."/>
        </authorList>
    </citation>
    <scope>NUCLEOTIDE SEQUENCE [LARGE SCALE GENOMIC DNA]</scope>
    <source>
        <strain evidence="2">Cs-k2</strain>
    </source>
</reference>
<organism evidence="2 3">
    <name type="scientific">Clonorchis sinensis</name>
    <name type="common">Chinese liver fluke</name>
    <dbReference type="NCBI Taxonomy" id="79923"/>
    <lineage>
        <taxon>Eukaryota</taxon>
        <taxon>Metazoa</taxon>
        <taxon>Spiralia</taxon>
        <taxon>Lophotrochozoa</taxon>
        <taxon>Platyhelminthes</taxon>
        <taxon>Trematoda</taxon>
        <taxon>Digenea</taxon>
        <taxon>Opisthorchiida</taxon>
        <taxon>Opisthorchiata</taxon>
        <taxon>Opisthorchiidae</taxon>
        <taxon>Clonorchis</taxon>
    </lineage>
</organism>
<dbReference type="EMBL" id="NIRI02000013">
    <property type="protein sequence ID" value="KAG5453055.1"/>
    <property type="molecule type" value="Genomic_DNA"/>
</dbReference>
<keyword evidence="1" id="KW-0472">Membrane</keyword>
<accession>A0A8T1MVZ5</accession>
<keyword evidence="3" id="KW-1185">Reference proteome</keyword>
<reference evidence="2 3" key="1">
    <citation type="journal article" date="2018" name="Biotechnol. Adv.">
        <title>Improved genomic resources and new bioinformatic workflow for the carcinogenic parasite Clonorchis sinensis: Biotechnological implications.</title>
        <authorList>
            <person name="Wang D."/>
            <person name="Korhonen P.K."/>
            <person name="Gasser R.B."/>
            <person name="Young N.D."/>
        </authorList>
    </citation>
    <scope>NUCLEOTIDE SEQUENCE [LARGE SCALE GENOMIC DNA]</scope>
    <source>
        <strain evidence="2">Cs-k2</strain>
    </source>
</reference>
<evidence type="ECO:0000313" key="2">
    <source>
        <dbReference type="EMBL" id="KAG5453055.1"/>
    </source>
</evidence>
<protein>
    <submittedName>
        <fullName evidence="2">Uncharacterized protein</fullName>
    </submittedName>
</protein>
<dbReference type="Proteomes" id="UP000286415">
    <property type="component" value="Unassembled WGS sequence"/>
</dbReference>
<sequence length="126" mass="13438">MSTYSDTTSADFVEVQNTVCGSLLVAIATFLPTVIPACKLLYLYEGSVYAVANLEFEKDALRAAGISPGSASFFEQIRVAVDGYVDPLQNTQFQAPVSVRGNAPTKQAGLLVALIGLLTVFMIDIQ</sequence>
<proteinExistence type="predicted"/>
<evidence type="ECO:0000313" key="3">
    <source>
        <dbReference type="Proteomes" id="UP000286415"/>
    </source>
</evidence>
<comment type="caution">
    <text evidence="2">The sequence shown here is derived from an EMBL/GenBank/DDBJ whole genome shotgun (WGS) entry which is preliminary data.</text>
</comment>
<keyword evidence="1" id="KW-0812">Transmembrane</keyword>
<gene>
    <name evidence="2" type="ORF">CSKR_113794</name>
</gene>
<keyword evidence="1" id="KW-1133">Transmembrane helix</keyword>